<dbReference type="EMBL" id="GEBQ01024168">
    <property type="protein sequence ID" value="JAT15809.1"/>
    <property type="molecule type" value="Transcribed_RNA"/>
</dbReference>
<proteinExistence type="predicted"/>
<feature type="compositionally biased region" description="Polar residues" evidence="1">
    <location>
        <begin position="624"/>
        <end position="635"/>
    </location>
</feature>
<feature type="compositionally biased region" description="Basic and acidic residues" evidence="1">
    <location>
        <begin position="61"/>
        <end position="70"/>
    </location>
</feature>
<feature type="non-terminal residue" evidence="2">
    <location>
        <position position="1"/>
    </location>
</feature>
<organism evidence="2">
    <name type="scientific">Graphocephala atropunctata</name>
    <dbReference type="NCBI Taxonomy" id="36148"/>
    <lineage>
        <taxon>Eukaryota</taxon>
        <taxon>Metazoa</taxon>
        <taxon>Ecdysozoa</taxon>
        <taxon>Arthropoda</taxon>
        <taxon>Hexapoda</taxon>
        <taxon>Insecta</taxon>
        <taxon>Pterygota</taxon>
        <taxon>Neoptera</taxon>
        <taxon>Paraneoptera</taxon>
        <taxon>Hemiptera</taxon>
        <taxon>Auchenorrhyncha</taxon>
        <taxon>Membracoidea</taxon>
        <taxon>Cicadellidae</taxon>
        <taxon>Cicadellinae</taxon>
        <taxon>Cicadellini</taxon>
        <taxon>Graphocephala</taxon>
    </lineage>
</organism>
<evidence type="ECO:0000313" key="2">
    <source>
        <dbReference type="EMBL" id="JAT15809.1"/>
    </source>
</evidence>
<evidence type="ECO:0000256" key="1">
    <source>
        <dbReference type="SAM" id="MobiDB-lite"/>
    </source>
</evidence>
<feature type="region of interest" description="Disordered" evidence="1">
    <location>
        <begin position="353"/>
        <end position="402"/>
    </location>
</feature>
<accession>A0A1B6KWI9</accession>
<reference evidence="2" key="1">
    <citation type="submission" date="2015-11" db="EMBL/GenBank/DDBJ databases">
        <title>De novo transcriptome assembly of four potential Pierce s Disease insect vectors from Arizona vineyards.</title>
        <authorList>
            <person name="Tassone E.E."/>
        </authorList>
    </citation>
    <scope>NUCLEOTIDE SEQUENCE</scope>
</reference>
<dbReference type="AlphaFoldDB" id="A0A1B6KWI9"/>
<name>A0A1B6KWI9_9HEMI</name>
<feature type="region of interest" description="Disordered" evidence="1">
    <location>
        <begin position="255"/>
        <end position="277"/>
    </location>
</feature>
<feature type="region of interest" description="Disordered" evidence="1">
    <location>
        <begin position="624"/>
        <end position="646"/>
    </location>
</feature>
<sequence>KFASTSAQFDKQHQKNNLHFIDSDSDENPVLNQRKKFVSTKSRKLSSPQDKSPSPPILNKKNCDRHELPCSEKPGGTGYNLEQSRSHENLQPYYIGTGKSSLAFIRKPQNQDSNQGDKAPERNYQPAIPENDLSNTLKLSLNIDNTQSVLEAEHSSDILNSPASSGNQYEPSQYVHQKSVHVLKPTSGNSTPTYTDSTETDLLLHNFVRHEPPSTARYNPTDKPDLSTDVFSQQQRNIIDQQALNGLSSGIILSNTNGQDSSSSMSDSPLQNVTPYGSYDNMSQHLKAGNFQVPPQNILYPYPISVSHQANLEAANLQVMQLASRNLAFSANMPPGYTTVNPTEVRSLVPGLAQYHPSSPTLAAPPAQHPPPSSNVVPPAQFNPPSPNGAGSPTQYHVPSPNVAIAPQGALDASSSQWYQNQQTHYQQIMALNALHYQAQLAAAKSLQKERANMAGQSLTNQTQAAQQHNLPAIITNSQQITQDPQLMPIPIDRNLIQSRNELGQETSMNDLQQRFCYQNSREQAFMNTGKSREEIVEQLFKCQQQMNLLQQEFVSSQIQPSVQIQQTQPYGYQAHLPMGINHGYPVMPGLMPQIQQQMLNTEHVTPTSQHGYKNTDEIFNTINPTPELSASQPLSGVGRGRGRMQ</sequence>
<feature type="region of interest" description="Disordered" evidence="1">
    <location>
        <begin position="109"/>
        <end position="130"/>
    </location>
</feature>
<feature type="compositionally biased region" description="Basic residues" evidence="1">
    <location>
        <begin position="33"/>
        <end position="44"/>
    </location>
</feature>
<gene>
    <name evidence="2" type="ORF">g.26742</name>
</gene>
<feature type="region of interest" description="Disordered" evidence="1">
    <location>
        <begin position="1"/>
        <end position="85"/>
    </location>
</feature>
<protein>
    <submittedName>
        <fullName evidence="2">Uncharacterized protein</fullName>
    </submittedName>
</protein>